<reference evidence="2 3" key="1">
    <citation type="journal article" date="2016" name="Mol. Biol. Evol.">
        <title>Comparative Genomics of Early-Diverging Mushroom-Forming Fungi Provides Insights into the Origins of Lignocellulose Decay Capabilities.</title>
        <authorList>
            <person name="Nagy L.G."/>
            <person name="Riley R."/>
            <person name="Tritt A."/>
            <person name="Adam C."/>
            <person name="Daum C."/>
            <person name="Floudas D."/>
            <person name="Sun H."/>
            <person name="Yadav J.S."/>
            <person name="Pangilinan J."/>
            <person name="Larsson K.H."/>
            <person name="Matsuura K."/>
            <person name="Barry K."/>
            <person name="Labutti K."/>
            <person name="Kuo R."/>
            <person name="Ohm R.A."/>
            <person name="Bhattacharya S.S."/>
            <person name="Shirouzu T."/>
            <person name="Yoshinaga Y."/>
            <person name="Martin F.M."/>
            <person name="Grigoriev I.V."/>
            <person name="Hibbett D.S."/>
        </authorList>
    </citation>
    <scope>NUCLEOTIDE SEQUENCE [LARGE SCALE GENOMIC DNA]</scope>
    <source>
        <strain evidence="2 3">93-53</strain>
    </source>
</reference>
<dbReference type="PANTHER" id="PTHR39142">
    <property type="entry name" value="MID1P"/>
    <property type="match status" value="1"/>
</dbReference>
<keyword evidence="1" id="KW-0732">Signal</keyword>
<organism evidence="2 3">
    <name type="scientific">Laetiporus sulphureus 93-53</name>
    <dbReference type="NCBI Taxonomy" id="1314785"/>
    <lineage>
        <taxon>Eukaryota</taxon>
        <taxon>Fungi</taxon>
        <taxon>Dikarya</taxon>
        <taxon>Basidiomycota</taxon>
        <taxon>Agaricomycotina</taxon>
        <taxon>Agaricomycetes</taxon>
        <taxon>Polyporales</taxon>
        <taxon>Laetiporus</taxon>
    </lineage>
</organism>
<dbReference type="GO" id="GO:0005262">
    <property type="term" value="F:calcium channel activity"/>
    <property type="evidence" value="ECO:0007669"/>
    <property type="project" value="InterPro"/>
</dbReference>
<protein>
    <recommendedName>
        <fullName evidence="4">FZ domain-containing protein</fullName>
    </recommendedName>
</protein>
<keyword evidence="3" id="KW-1185">Reference proteome</keyword>
<dbReference type="InterPro" id="IPR024338">
    <property type="entry name" value="MID1/Yam8"/>
</dbReference>
<name>A0A165BYV4_9APHY</name>
<proteinExistence type="predicted"/>
<evidence type="ECO:0008006" key="4">
    <source>
        <dbReference type="Google" id="ProtNLM"/>
    </source>
</evidence>
<dbReference type="EMBL" id="KV427658">
    <property type="protein sequence ID" value="KZT01898.1"/>
    <property type="molecule type" value="Genomic_DNA"/>
</dbReference>
<sequence length="477" mass="51300">MRLTCILLCFIHAWLVLAQSQTLSLNQLYNFSATTSNPSTYTLPESSNLTITVALCSYDTSNGPRFYLSNDSSVIPSPDNVGQPNIYQIELGDEGIGNWTGIMSSHGLLAVYNATQTPFEVGVSDSGPIHEILDSLPLFGDSTSNQVLIFSPPFSPPDFTIPTYPNYTLPSANLTQPDSPSSPVEYSIFIAETKLPAFATLPRTGCALKDVPGNVGTYRTYADSEGLWLRDIDGWRWQWFMNGLNAQTNYTMYAVENGTKVSGPIYFSTKSDAFACQIVHSLPFCPTVSYAAPIDVANAPNGVTASQLPSSVTDNLLSGYANFTVMLTTLACGRDLYSPLVTCADCQAAYRTWLCFVSLPRCAEDANATSSTSVSSTVTPSPALQMQDAANPRSPYLPSFPQNYTAVLPCLEVCNAADRACPPFLGFQCPKPQYTAAMSYGVGYIDSGEEGEVGGGSTGSAVDRWGNVWCNAPSDVL</sequence>
<dbReference type="FunCoup" id="A0A165BYV4">
    <property type="interactions" value="95"/>
</dbReference>
<evidence type="ECO:0000256" key="1">
    <source>
        <dbReference type="SAM" id="SignalP"/>
    </source>
</evidence>
<dbReference type="Pfam" id="PF12929">
    <property type="entry name" value="Mid1"/>
    <property type="match status" value="1"/>
</dbReference>
<gene>
    <name evidence="2" type="ORF">LAESUDRAFT_662995</name>
</gene>
<dbReference type="STRING" id="1314785.A0A165BYV4"/>
<feature type="chain" id="PRO_5007855841" description="FZ domain-containing protein" evidence="1">
    <location>
        <begin position="19"/>
        <end position="477"/>
    </location>
</feature>
<accession>A0A165BYV4</accession>
<evidence type="ECO:0000313" key="2">
    <source>
        <dbReference type="EMBL" id="KZT01898.1"/>
    </source>
</evidence>
<evidence type="ECO:0000313" key="3">
    <source>
        <dbReference type="Proteomes" id="UP000076871"/>
    </source>
</evidence>
<dbReference type="Proteomes" id="UP000076871">
    <property type="component" value="Unassembled WGS sequence"/>
</dbReference>
<dbReference type="RefSeq" id="XP_040759638.1">
    <property type="nucleotide sequence ID" value="XM_040905031.1"/>
</dbReference>
<dbReference type="InParanoid" id="A0A165BYV4"/>
<feature type="signal peptide" evidence="1">
    <location>
        <begin position="1"/>
        <end position="18"/>
    </location>
</feature>
<dbReference type="GO" id="GO:0098703">
    <property type="term" value="P:calcium ion import across plasma membrane"/>
    <property type="evidence" value="ECO:0007669"/>
    <property type="project" value="InterPro"/>
</dbReference>
<dbReference type="AlphaFoldDB" id="A0A165BYV4"/>
<dbReference type="PANTHER" id="PTHR39142:SF1">
    <property type="entry name" value="AEL197CP"/>
    <property type="match status" value="1"/>
</dbReference>
<dbReference type="OrthoDB" id="5405745at2759"/>
<dbReference type="GeneID" id="63822061"/>